<dbReference type="InterPro" id="IPR050490">
    <property type="entry name" value="Bact_solute-bd_prot1"/>
</dbReference>
<evidence type="ECO:0000256" key="1">
    <source>
        <dbReference type="ARBA" id="ARBA00004196"/>
    </source>
</evidence>
<comment type="similarity">
    <text evidence="2">Belongs to the bacterial solute-binding protein 1 family.</text>
</comment>
<dbReference type="PANTHER" id="PTHR43649:SF31">
    <property type="entry name" value="SN-GLYCEROL-3-PHOSPHATE-BINDING PERIPLASMIC PROTEIN UGPB"/>
    <property type="match status" value="1"/>
</dbReference>
<dbReference type="SUPFAM" id="SSF53850">
    <property type="entry name" value="Periplasmic binding protein-like II"/>
    <property type="match status" value="1"/>
</dbReference>
<dbReference type="PROSITE" id="PS51257">
    <property type="entry name" value="PROKAR_LIPOPROTEIN"/>
    <property type="match status" value="1"/>
</dbReference>
<proteinExistence type="inferred from homology"/>
<dbReference type="Proteomes" id="UP000742460">
    <property type="component" value="Unassembled WGS sequence"/>
</dbReference>
<evidence type="ECO:0000313" key="5">
    <source>
        <dbReference type="EMBL" id="HJG90286.1"/>
    </source>
</evidence>
<name>A0A921MUF6_9MICO</name>
<evidence type="ECO:0000256" key="3">
    <source>
        <dbReference type="ARBA" id="ARBA00022448"/>
    </source>
</evidence>
<gene>
    <name evidence="5" type="ORF">K8V81_01035</name>
</gene>
<evidence type="ECO:0000313" key="6">
    <source>
        <dbReference type="Proteomes" id="UP000742460"/>
    </source>
</evidence>
<reference evidence="5" key="2">
    <citation type="submission" date="2021-09" db="EMBL/GenBank/DDBJ databases">
        <authorList>
            <person name="Gilroy R."/>
        </authorList>
    </citation>
    <scope>NUCLEOTIDE SEQUENCE</scope>
    <source>
        <strain evidence="5">ChiGjej5B5-22894</strain>
    </source>
</reference>
<dbReference type="PROSITE" id="PS51318">
    <property type="entry name" value="TAT"/>
    <property type="match status" value="1"/>
</dbReference>
<dbReference type="AlphaFoldDB" id="A0A921MUF6"/>
<accession>A0A921MUF6</accession>
<comment type="caution">
    <text evidence="5">The sequence shown here is derived from an EMBL/GenBank/DDBJ whole genome shotgun (WGS) entry which is preliminary data.</text>
</comment>
<dbReference type="GO" id="GO:0030313">
    <property type="term" value="C:cell envelope"/>
    <property type="evidence" value="ECO:0007669"/>
    <property type="project" value="UniProtKB-SubCell"/>
</dbReference>
<comment type="subcellular location">
    <subcellularLocation>
        <location evidence="1">Cell envelope</location>
    </subcellularLocation>
</comment>
<dbReference type="InterPro" id="IPR006059">
    <property type="entry name" value="SBP"/>
</dbReference>
<keyword evidence="3" id="KW-0813">Transport</keyword>
<dbReference type="Pfam" id="PF01547">
    <property type="entry name" value="SBP_bac_1"/>
    <property type="match status" value="1"/>
</dbReference>
<dbReference type="InterPro" id="IPR006311">
    <property type="entry name" value="TAT_signal"/>
</dbReference>
<keyword evidence="4" id="KW-0732">Signal</keyword>
<evidence type="ECO:0000256" key="2">
    <source>
        <dbReference type="ARBA" id="ARBA00008520"/>
    </source>
</evidence>
<reference evidence="5" key="1">
    <citation type="journal article" date="2021" name="PeerJ">
        <title>Extensive microbial diversity within the chicken gut microbiome revealed by metagenomics and culture.</title>
        <authorList>
            <person name="Gilroy R."/>
            <person name="Ravi A."/>
            <person name="Getino M."/>
            <person name="Pursley I."/>
            <person name="Horton D.L."/>
            <person name="Alikhan N.F."/>
            <person name="Baker D."/>
            <person name="Gharbi K."/>
            <person name="Hall N."/>
            <person name="Watson M."/>
            <person name="Adriaenssens E.M."/>
            <person name="Foster-Nyarko E."/>
            <person name="Jarju S."/>
            <person name="Secka A."/>
            <person name="Antonio M."/>
            <person name="Oren A."/>
            <person name="Chaudhuri R.R."/>
            <person name="La Ragione R."/>
            <person name="Hildebrand F."/>
            <person name="Pallen M.J."/>
        </authorList>
    </citation>
    <scope>NUCLEOTIDE SEQUENCE</scope>
    <source>
        <strain evidence="5">ChiGjej5B5-22894</strain>
    </source>
</reference>
<dbReference type="PANTHER" id="PTHR43649">
    <property type="entry name" value="ARABINOSE-BINDING PROTEIN-RELATED"/>
    <property type="match status" value="1"/>
</dbReference>
<sequence>MPTRRQLLLTTAAMGMAGVGALSGCSREAPAELEEGDVLRMRVWSEAAASAYEDSLAEFTERTGLEVELEVLTWEDYWAQLPLDIAAESLPDVLWMNTANFAQAQAGGHLLEIGEVAKGLASEWEDVATDLYRLEDGLWGVPQIWEHSILVAHEGLVAAAEGDASALSFDPEASSDPLRDLARALTVDGGGLHPGQDGFDPGGRVTYGFSAHPDRTAVLGPFIAGQGGSWQDEEGTMSFASEEGIAAVQYLADLAADHLAPSGTETVGDPALCRNLFLQGKLGLLQTGTYDLHTLTEEIGGDFEWGIHPVVAGPEGARPLAHAIAAVGIEPRDEDRTPAVAELLRWLGEADGQRPLAENRLGIPAHRDLRKAWVESWSEAGLDLSELEVPKDVAHPETGDRSAIATGRALKVIAGVFRGDATAEEALPEAQQAARDAMS</sequence>
<protein>
    <submittedName>
        <fullName evidence="5">Extracellular solute-binding protein</fullName>
    </submittedName>
</protein>
<dbReference type="EMBL" id="DYUE01000032">
    <property type="protein sequence ID" value="HJG90286.1"/>
    <property type="molecule type" value="Genomic_DNA"/>
</dbReference>
<dbReference type="Gene3D" id="3.40.190.10">
    <property type="entry name" value="Periplasmic binding protein-like II"/>
    <property type="match status" value="1"/>
</dbReference>
<organism evidence="5 6">
    <name type="scientific">Brachybacterium massiliense</name>
    <dbReference type="NCBI Taxonomy" id="1755098"/>
    <lineage>
        <taxon>Bacteria</taxon>
        <taxon>Bacillati</taxon>
        <taxon>Actinomycetota</taxon>
        <taxon>Actinomycetes</taxon>
        <taxon>Micrococcales</taxon>
        <taxon>Dermabacteraceae</taxon>
        <taxon>Brachybacterium</taxon>
    </lineage>
</organism>
<evidence type="ECO:0000256" key="4">
    <source>
        <dbReference type="ARBA" id="ARBA00022729"/>
    </source>
</evidence>